<evidence type="ECO:0000313" key="3">
    <source>
        <dbReference type="Proteomes" id="UP000244811"/>
    </source>
</evidence>
<proteinExistence type="predicted"/>
<feature type="region of interest" description="Disordered" evidence="1">
    <location>
        <begin position="293"/>
        <end position="317"/>
    </location>
</feature>
<feature type="compositionally biased region" description="Basic and acidic residues" evidence="1">
    <location>
        <begin position="479"/>
        <end position="489"/>
    </location>
</feature>
<feature type="region of interest" description="Disordered" evidence="1">
    <location>
        <begin position="223"/>
        <end position="245"/>
    </location>
</feature>
<dbReference type="Proteomes" id="UP000244811">
    <property type="component" value="Chromosome 3"/>
</dbReference>
<gene>
    <name evidence="2" type="ORF">MACK_002008</name>
</gene>
<accession>A0A976QWX9</accession>
<protein>
    <submittedName>
        <fullName evidence="2">Uncharacterized protein</fullName>
    </submittedName>
</protein>
<feature type="region of interest" description="Disordered" evidence="1">
    <location>
        <begin position="333"/>
        <end position="356"/>
    </location>
</feature>
<dbReference type="AlphaFoldDB" id="A0A976QWX9"/>
<dbReference type="EMBL" id="CP056070">
    <property type="protein sequence ID" value="UKK01195.2"/>
    <property type="molecule type" value="Genomic_DNA"/>
</dbReference>
<feature type="compositionally biased region" description="Polar residues" evidence="1">
    <location>
        <begin position="333"/>
        <end position="349"/>
    </location>
</feature>
<evidence type="ECO:0000313" key="2">
    <source>
        <dbReference type="EMBL" id="UKK01195.2"/>
    </source>
</evidence>
<feature type="region of interest" description="Disordered" evidence="1">
    <location>
        <begin position="478"/>
        <end position="498"/>
    </location>
</feature>
<name>A0A976QWX9_THEOR</name>
<sequence length="712" mass="79909">MDKNIKNSRKVSSNNGFLKVNLSAISFYERNPNNSLNLNEPFGNLYKSLVKCDKRSTDIGDNAASCKSSSCCVVFSLKLLSGNSNRNDYWTLCSEVITKPLFIKYKRNDRGYISFLTNHTEVLRFGNVTNLESIKPVDQYNKHFDSVIDTDRFLLSIGVSIVKKSKLLYMGYGNKYLSSVDLFGKRLSVGILGDKNNNSLNLDKGLLFFDLYVKRTHLVPIPNSDNLPQAESADNNGVGSDNQNTSGDLLNNLNKLISNKKLDIEACLKDTKLLSDLQLDDYTTSSSYVDSVSEDSTIQKIPSKKKKVPPPPRLKNDNVVSDKQVVHVHSNCTHSVEDSNNTKSGSSKDFGQKNDKVHPEFRENFNASSKYDKYINGVKVTYNKDFLDLIDSLSSKKYSNLSQSSSSLLNVLNLETSKLKDHESRTWSSKSDHLSSVSSDGFSFKVFLKFVSLNGSNNNSKNIDDNGDDVDVAVNDVNYQKDQDTRNRSNDNGSENESFGNEYGSLDIILNELFLFSNKVFLVSNTKGTYDTVWIKTRSSASLENIIKIPISTSGDKMSELFDYLSKISFSSVYGIGFLVDLRVDLFALEIFISILEDKIKNLELNIPIKLTDVVFSLNCTDFLSYFDDLTEHHSFNVDRSSFATNSITTLSDSDSARFDSHESRRSSLQVAKTGPLWTNILKNEIDSIKEENGIHDGFLKFIWPSYGKQLA</sequence>
<organism evidence="2 3">
    <name type="scientific">Theileria orientalis</name>
    <dbReference type="NCBI Taxonomy" id="68886"/>
    <lineage>
        <taxon>Eukaryota</taxon>
        <taxon>Sar</taxon>
        <taxon>Alveolata</taxon>
        <taxon>Apicomplexa</taxon>
        <taxon>Aconoidasida</taxon>
        <taxon>Piroplasmida</taxon>
        <taxon>Theileriidae</taxon>
        <taxon>Theileria</taxon>
    </lineage>
</organism>
<evidence type="ECO:0000256" key="1">
    <source>
        <dbReference type="SAM" id="MobiDB-lite"/>
    </source>
</evidence>
<reference evidence="2" key="1">
    <citation type="submission" date="2022-07" db="EMBL/GenBank/DDBJ databases">
        <title>Evaluation of T. orientalis genome assembly methods using nanopore sequencing and analysis of variation between genomes.</title>
        <authorList>
            <person name="Yam J."/>
            <person name="Micallef M.L."/>
            <person name="Liu M."/>
            <person name="Djordjevic S.P."/>
            <person name="Bogema D.R."/>
            <person name="Jenkins C."/>
        </authorList>
    </citation>
    <scope>NUCLEOTIDE SEQUENCE</scope>
    <source>
        <strain evidence="2">Goon Nure</strain>
    </source>
</reference>